<evidence type="ECO:0000256" key="8">
    <source>
        <dbReference type="SAM" id="SignalP"/>
    </source>
</evidence>
<keyword evidence="4" id="KW-0186">Copper</keyword>
<dbReference type="FunFam" id="3.90.430.10:FF:000001">
    <property type="entry name" value="Copper fist DNA-binding protein"/>
    <property type="match status" value="1"/>
</dbReference>
<evidence type="ECO:0000256" key="1">
    <source>
        <dbReference type="ARBA" id="ARBA00004123"/>
    </source>
</evidence>
<evidence type="ECO:0000313" key="11">
    <source>
        <dbReference type="Proteomes" id="UP000266673"/>
    </source>
</evidence>
<keyword evidence="11" id="KW-1185">Reference proteome</keyword>
<dbReference type="GO" id="GO:0045944">
    <property type="term" value="P:positive regulation of transcription by RNA polymerase II"/>
    <property type="evidence" value="ECO:0007669"/>
    <property type="project" value="TreeGrafter"/>
</dbReference>
<dbReference type="Pfam" id="PF00649">
    <property type="entry name" value="Copper-fist"/>
    <property type="match status" value="1"/>
</dbReference>
<dbReference type="InterPro" id="IPR051763">
    <property type="entry name" value="Copper_Homeo_Regul"/>
</dbReference>
<evidence type="ECO:0000256" key="2">
    <source>
        <dbReference type="ARBA" id="ARBA00022723"/>
    </source>
</evidence>
<sequence length="101" mass="11681">MNCSFNFHLAIFFDFFYLLDMVFVDGVKYACATCIKGHRSSSCNHQDRQLIEIKRKGRPITQCDHCRELRKTHKIHVKCNCKEKAMNTSTALNDTSFSNTA</sequence>
<keyword evidence="7" id="KW-0539">Nucleus</keyword>
<evidence type="ECO:0000256" key="6">
    <source>
        <dbReference type="ARBA" id="ARBA00023163"/>
    </source>
</evidence>
<dbReference type="SMART" id="SM01090">
    <property type="entry name" value="Copper-fist"/>
    <property type="match status" value="1"/>
</dbReference>
<evidence type="ECO:0000256" key="4">
    <source>
        <dbReference type="ARBA" id="ARBA00023008"/>
    </source>
</evidence>
<dbReference type="GO" id="GO:0000981">
    <property type="term" value="F:DNA-binding transcription factor activity, RNA polymerase II-specific"/>
    <property type="evidence" value="ECO:0007669"/>
    <property type="project" value="TreeGrafter"/>
</dbReference>
<dbReference type="OrthoDB" id="5600085at2759"/>
<dbReference type="SUPFAM" id="SSF57879">
    <property type="entry name" value="Zinc domain conserved in yeast copper-regulated transcription factors"/>
    <property type="match status" value="1"/>
</dbReference>
<dbReference type="AlphaFoldDB" id="A0A397TT82"/>
<dbReference type="STRING" id="44941.A0A397TT82"/>
<comment type="caution">
    <text evidence="10">The sequence shown here is derived from an EMBL/GenBank/DDBJ whole genome shotgun (WGS) entry which is preliminary data.</text>
</comment>
<dbReference type="GO" id="GO:0006879">
    <property type="term" value="P:intracellular iron ion homeostasis"/>
    <property type="evidence" value="ECO:0007669"/>
    <property type="project" value="TreeGrafter"/>
</dbReference>
<evidence type="ECO:0000259" key="9">
    <source>
        <dbReference type="PROSITE" id="PS50073"/>
    </source>
</evidence>
<comment type="subcellular location">
    <subcellularLocation>
        <location evidence="1">Nucleus</location>
    </subcellularLocation>
</comment>
<dbReference type="EMBL" id="QKWP01003416">
    <property type="protein sequence ID" value="RIB00984.1"/>
    <property type="molecule type" value="Genomic_DNA"/>
</dbReference>
<evidence type="ECO:0000313" key="10">
    <source>
        <dbReference type="EMBL" id="RIB00984.1"/>
    </source>
</evidence>
<dbReference type="SMART" id="SM00412">
    <property type="entry name" value="Cu_FIST"/>
    <property type="match status" value="1"/>
</dbReference>
<evidence type="ECO:0000256" key="5">
    <source>
        <dbReference type="ARBA" id="ARBA00023015"/>
    </source>
</evidence>
<name>A0A397TT82_9GLOM</name>
<feature type="chain" id="PRO_5017221727" evidence="8">
    <location>
        <begin position="27"/>
        <end position="101"/>
    </location>
</feature>
<keyword evidence="5" id="KW-0805">Transcription regulation</keyword>
<dbReference type="GO" id="GO:0005507">
    <property type="term" value="F:copper ion binding"/>
    <property type="evidence" value="ECO:0007669"/>
    <property type="project" value="InterPro"/>
</dbReference>
<dbReference type="GO" id="GO:0005634">
    <property type="term" value="C:nucleus"/>
    <property type="evidence" value="ECO:0007669"/>
    <property type="project" value="UniProtKB-SubCell"/>
</dbReference>
<dbReference type="GO" id="GO:0000978">
    <property type="term" value="F:RNA polymerase II cis-regulatory region sequence-specific DNA binding"/>
    <property type="evidence" value="ECO:0007669"/>
    <property type="project" value="TreeGrafter"/>
</dbReference>
<proteinExistence type="predicted"/>
<dbReference type="GO" id="GO:0006878">
    <property type="term" value="P:intracellular copper ion homeostasis"/>
    <property type="evidence" value="ECO:0007669"/>
    <property type="project" value="TreeGrafter"/>
</dbReference>
<feature type="domain" description="Copper-fist" evidence="9">
    <location>
        <begin position="21"/>
        <end position="60"/>
    </location>
</feature>
<feature type="signal peptide" evidence="8">
    <location>
        <begin position="1"/>
        <end position="26"/>
    </location>
</feature>
<protein>
    <submittedName>
        <fullName evidence="10">Copper fist DNA binding domain-containing protein</fullName>
    </submittedName>
</protein>
<dbReference type="InterPro" id="IPR036395">
    <property type="entry name" value="Cu_fist_DNA-bd_dom_sf"/>
</dbReference>
<organism evidence="10 11">
    <name type="scientific">Gigaspora rosea</name>
    <dbReference type="NCBI Taxonomy" id="44941"/>
    <lineage>
        <taxon>Eukaryota</taxon>
        <taxon>Fungi</taxon>
        <taxon>Fungi incertae sedis</taxon>
        <taxon>Mucoromycota</taxon>
        <taxon>Glomeromycotina</taxon>
        <taxon>Glomeromycetes</taxon>
        <taxon>Diversisporales</taxon>
        <taxon>Gigasporaceae</taxon>
        <taxon>Gigaspora</taxon>
    </lineage>
</organism>
<dbReference type="Gene3D" id="3.90.430.10">
    <property type="entry name" value="Copper fist DNA-binding domain"/>
    <property type="match status" value="1"/>
</dbReference>
<keyword evidence="2" id="KW-0479">Metal-binding</keyword>
<reference evidence="10 11" key="1">
    <citation type="submission" date="2018-06" db="EMBL/GenBank/DDBJ databases">
        <title>Comparative genomics reveals the genomic features of Rhizophagus irregularis, R. cerebriforme, R. diaphanum and Gigaspora rosea, and their symbiotic lifestyle signature.</title>
        <authorList>
            <person name="Morin E."/>
            <person name="San Clemente H."/>
            <person name="Chen E.C.H."/>
            <person name="De La Providencia I."/>
            <person name="Hainaut M."/>
            <person name="Kuo A."/>
            <person name="Kohler A."/>
            <person name="Murat C."/>
            <person name="Tang N."/>
            <person name="Roy S."/>
            <person name="Loubradou J."/>
            <person name="Henrissat B."/>
            <person name="Grigoriev I.V."/>
            <person name="Corradi N."/>
            <person name="Roux C."/>
            <person name="Martin F.M."/>
        </authorList>
    </citation>
    <scope>NUCLEOTIDE SEQUENCE [LARGE SCALE GENOMIC DNA]</scope>
    <source>
        <strain evidence="10 11">DAOM 194757</strain>
    </source>
</reference>
<evidence type="ECO:0000256" key="7">
    <source>
        <dbReference type="ARBA" id="ARBA00023242"/>
    </source>
</evidence>
<keyword evidence="8" id="KW-0732">Signal</keyword>
<evidence type="ECO:0000256" key="3">
    <source>
        <dbReference type="ARBA" id="ARBA00022833"/>
    </source>
</evidence>
<dbReference type="PROSITE" id="PS50073">
    <property type="entry name" value="COPPER_FIST_2"/>
    <property type="match status" value="1"/>
</dbReference>
<dbReference type="Proteomes" id="UP000266673">
    <property type="component" value="Unassembled WGS sequence"/>
</dbReference>
<dbReference type="InterPro" id="IPR001083">
    <property type="entry name" value="Cu_fist_DNA-bd_dom"/>
</dbReference>
<dbReference type="PANTHER" id="PTHR28088">
    <property type="entry name" value="TRANSCRIPTIONAL ACTIVATOR HAA1-RELATED"/>
    <property type="match status" value="1"/>
</dbReference>
<dbReference type="PANTHER" id="PTHR28088:SF5">
    <property type="entry name" value="TRANSCRIPTIONAL ACTIVATOR HAA1-RELATED"/>
    <property type="match status" value="1"/>
</dbReference>
<keyword evidence="3" id="KW-0862">Zinc</keyword>
<gene>
    <name evidence="10" type="ORF">C2G38_2128689</name>
</gene>
<dbReference type="PROSITE" id="PS01119">
    <property type="entry name" value="COPPER_FIST_1"/>
    <property type="match status" value="1"/>
</dbReference>
<accession>A0A397TT82</accession>
<dbReference type="PRINTS" id="PR00617">
    <property type="entry name" value="COPPERFIST"/>
</dbReference>
<keyword evidence="6" id="KW-0804">Transcription</keyword>